<accession>F5Z8M2</accession>
<protein>
    <recommendedName>
        <fullName evidence="4">DUF2878 domain-containing protein</fullName>
    </recommendedName>
</protein>
<dbReference type="HOGENOM" id="CLU_110723_0_1_6"/>
<dbReference type="EMBL" id="CP002339">
    <property type="protein sequence ID" value="AEF03415.1"/>
    <property type="molecule type" value="Genomic_DNA"/>
</dbReference>
<gene>
    <name evidence="2" type="ordered locus">ambt_09445</name>
</gene>
<keyword evidence="3" id="KW-1185">Reference proteome</keyword>
<evidence type="ECO:0008006" key="4">
    <source>
        <dbReference type="Google" id="ProtNLM"/>
    </source>
</evidence>
<feature type="transmembrane region" description="Helical" evidence="1">
    <location>
        <begin position="86"/>
        <end position="104"/>
    </location>
</feature>
<dbReference type="KEGG" id="alt:ambt_09445"/>
<keyword evidence="1" id="KW-0472">Membrane</keyword>
<feature type="transmembrane region" description="Helical" evidence="1">
    <location>
        <begin position="145"/>
        <end position="167"/>
    </location>
</feature>
<evidence type="ECO:0000256" key="1">
    <source>
        <dbReference type="SAM" id="Phobius"/>
    </source>
</evidence>
<name>F5Z8M2_ALTNA</name>
<feature type="transmembrane region" description="Helical" evidence="1">
    <location>
        <begin position="53"/>
        <end position="74"/>
    </location>
</feature>
<keyword evidence="1" id="KW-0812">Transmembrane</keyword>
<dbReference type="Proteomes" id="UP000000683">
    <property type="component" value="Chromosome"/>
</dbReference>
<sequence>MSNSFIIKLVNFLWFQTIWWLVVLYQSTFLVLGLLIAWLIYSPLRKSDSKIMIAVLLLGTLVDSLLMVTGVFGFERGAWFSGGASHLIIPIWLVCLWAALGGSIQHSLSEFADKPLLAMFGGAVFAPLSYFGGQKFGAVTFGYSPLVTGLILAVVWGAVFPACFLLAKKLTAHHELSQDH</sequence>
<evidence type="ECO:0000313" key="2">
    <source>
        <dbReference type="EMBL" id="AEF03415.1"/>
    </source>
</evidence>
<organism evidence="2 3">
    <name type="scientific">Alteromonas naphthalenivorans</name>
    <dbReference type="NCBI Taxonomy" id="715451"/>
    <lineage>
        <taxon>Bacteria</taxon>
        <taxon>Pseudomonadati</taxon>
        <taxon>Pseudomonadota</taxon>
        <taxon>Gammaproteobacteria</taxon>
        <taxon>Alteromonadales</taxon>
        <taxon>Alteromonadaceae</taxon>
        <taxon>Alteromonas/Salinimonas group</taxon>
        <taxon>Alteromonas</taxon>
    </lineage>
</organism>
<feature type="transmembrane region" description="Helical" evidence="1">
    <location>
        <begin position="116"/>
        <end position="133"/>
    </location>
</feature>
<dbReference type="eggNOG" id="ENOG5032ZK4">
    <property type="taxonomic scope" value="Bacteria"/>
</dbReference>
<dbReference type="Pfam" id="PF11086">
    <property type="entry name" value="DUF2878"/>
    <property type="match status" value="1"/>
</dbReference>
<dbReference type="AlphaFoldDB" id="F5Z8M2"/>
<evidence type="ECO:0000313" key="3">
    <source>
        <dbReference type="Proteomes" id="UP000000683"/>
    </source>
</evidence>
<dbReference type="InterPro" id="IPR021306">
    <property type="entry name" value="DUF2878"/>
</dbReference>
<keyword evidence="1" id="KW-1133">Transmembrane helix</keyword>
<feature type="transmembrane region" description="Helical" evidence="1">
    <location>
        <begin position="18"/>
        <end position="41"/>
    </location>
</feature>
<reference evidence="2 3" key="1">
    <citation type="journal article" date="2011" name="J. Bacteriol.">
        <title>Complete genome sequence of the polycyclic aromatic hydrocarbon-degrading bacterium Alteromonas sp. strain SN2.</title>
        <authorList>
            <person name="Jin H.M."/>
            <person name="Jeong H."/>
            <person name="Moon E.J."/>
            <person name="Math R.K."/>
            <person name="Lee K."/>
            <person name="Kim H.J."/>
            <person name="Jeon C.O."/>
            <person name="Oh T.K."/>
            <person name="Kim J.F."/>
        </authorList>
    </citation>
    <scope>NUCLEOTIDE SEQUENCE [LARGE SCALE GENOMIC DNA]</scope>
    <source>
        <strain evidence="3">JCM 17741 / KACC 18427 / KCTC 11700BP / SN2</strain>
    </source>
</reference>
<dbReference type="RefSeq" id="WP_013784350.1">
    <property type="nucleotide sequence ID" value="NC_015554.1"/>
</dbReference>
<proteinExistence type="predicted"/>
<dbReference type="OrthoDB" id="6522758at2"/>